<dbReference type="EMBL" id="OU015568">
    <property type="protein sequence ID" value="CAG5078229.1"/>
    <property type="molecule type" value="Genomic_DNA"/>
</dbReference>
<dbReference type="Proteomes" id="UP001158576">
    <property type="component" value="Chromosome PAR"/>
</dbReference>
<feature type="chain" id="PRO_5046104174" evidence="1">
    <location>
        <begin position="17"/>
        <end position="172"/>
    </location>
</feature>
<reference evidence="2 3" key="1">
    <citation type="submission" date="2021-04" db="EMBL/GenBank/DDBJ databases">
        <authorList>
            <person name="Bliznina A."/>
        </authorList>
    </citation>
    <scope>NUCLEOTIDE SEQUENCE [LARGE SCALE GENOMIC DNA]</scope>
</reference>
<evidence type="ECO:0000313" key="2">
    <source>
        <dbReference type="EMBL" id="CAG5078229.1"/>
    </source>
</evidence>
<name>A0ABN7RMS7_OIKDI</name>
<keyword evidence="3" id="KW-1185">Reference proteome</keyword>
<gene>
    <name evidence="2" type="ORF">OKIOD_LOCUS493</name>
</gene>
<evidence type="ECO:0000256" key="1">
    <source>
        <dbReference type="SAM" id="SignalP"/>
    </source>
</evidence>
<proteinExistence type="predicted"/>
<accession>A0ABN7RMS7</accession>
<sequence length="172" mass="19059">MLILFLFFKTIASTCSLFNVDCQDTGALITNVTNWNDHNNTVSNDCALYPPRTLQYSTCFDDFSTDTSVNFTALVVESISIDNTSLIVQRLEKVFCETSIEVKDEKVPFLLRGSSIAGKIPMIDQNVTLDIQGGETLGSYVDVSIKNITDDGLFIKELVDCNVTFDELTGKD</sequence>
<keyword evidence="1" id="KW-0732">Signal</keyword>
<feature type="signal peptide" evidence="1">
    <location>
        <begin position="1"/>
        <end position="16"/>
    </location>
</feature>
<protein>
    <submittedName>
        <fullName evidence="2">Oidioi.mRNA.OKI2018_I69.PAR.g8935.t1.cds</fullName>
    </submittedName>
</protein>
<evidence type="ECO:0000313" key="3">
    <source>
        <dbReference type="Proteomes" id="UP001158576"/>
    </source>
</evidence>
<organism evidence="2 3">
    <name type="scientific">Oikopleura dioica</name>
    <name type="common">Tunicate</name>
    <dbReference type="NCBI Taxonomy" id="34765"/>
    <lineage>
        <taxon>Eukaryota</taxon>
        <taxon>Metazoa</taxon>
        <taxon>Chordata</taxon>
        <taxon>Tunicata</taxon>
        <taxon>Appendicularia</taxon>
        <taxon>Copelata</taxon>
        <taxon>Oikopleuridae</taxon>
        <taxon>Oikopleura</taxon>
    </lineage>
</organism>